<reference evidence="1" key="1">
    <citation type="submission" date="2017-01" db="EMBL/GenBank/DDBJ databases">
        <title>Complete nucleotide sequence of an IncP-2 blaVIM-2-harboring megaplasmid from Pseudomonas aeruginosa.</title>
        <authorList>
            <person name="Botelho J."/>
            <person name="Grosso F."/>
            <person name="Mabrouk A."/>
            <person name="Peixe L."/>
        </authorList>
    </citation>
    <scope>NUCLEOTIDE SEQUENCE</scope>
    <source>
        <strain evidence="1">FFUP_PS_37</strain>
        <plasmid evidence="1">pJB37</plasmid>
    </source>
</reference>
<organism evidence="1">
    <name type="scientific">Pseudomonas aeruginosa</name>
    <dbReference type="NCBI Taxonomy" id="287"/>
    <lineage>
        <taxon>Bacteria</taxon>
        <taxon>Pseudomonadati</taxon>
        <taxon>Pseudomonadota</taxon>
        <taxon>Gammaproteobacteria</taxon>
        <taxon>Pseudomonadales</taxon>
        <taxon>Pseudomonadaceae</taxon>
        <taxon>Pseudomonas</taxon>
    </lineage>
</organism>
<proteinExistence type="predicted"/>
<name>A0A1V0M6G4_PSEAI</name>
<evidence type="ECO:0000313" key="1">
    <source>
        <dbReference type="EMBL" id="ARD70486.1"/>
    </source>
</evidence>
<sequence>MPPFTSALMRCNRRPALSTWRSTARWKHVCAATTTRMPKSTEQWRASEPNISSNFAGLKSRAIPGALRTPRMPWSASKACINLS</sequence>
<accession>A0A1V0M6G4</accession>
<dbReference type="AlphaFoldDB" id="A0A1V0M6G4"/>
<protein>
    <submittedName>
        <fullName evidence="1">Uncharacterized protein</fullName>
    </submittedName>
</protein>
<keyword evidence="1" id="KW-0614">Plasmid</keyword>
<geneLocation type="plasmid" evidence="1">
    <name>pJB37</name>
</geneLocation>
<dbReference type="EMBL" id="KY494864">
    <property type="protein sequence ID" value="ARD70486.1"/>
    <property type="molecule type" value="Genomic_DNA"/>
</dbReference>